<evidence type="ECO:0000313" key="6">
    <source>
        <dbReference type="Proteomes" id="UP001054811"/>
    </source>
</evidence>
<dbReference type="Gene3D" id="1.10.10.10">
    <property type="entry name" value="Winged helix-like DNA-binding domain superfamily/Winged helix DNA-binding domain"/>
    <property type="match status" value="1"/>
</dbReference>
<keyword evidence="1" id="KW-0805">Transcription regulation</keyword>
<evidence type="ECO:0000256" key="3">
    <source>
        <dbReference type="ARBA" id="ARBA00023163"/>
    </source>
</evidence>
<dbReference type="PROSITE" id="PS50995">
    <property type="entry name" value="HTH_MARR_2"/>
    <property type="match status" value="1"/>
</dbReference>
<dbReference type="SUPFAM" id="SSF46785">
    <property type="entry name" value="Winged helix' DNA-binding domain"/>
    <property type="match status" value="1"/>
</dbReference>
<dbReference type="PANTHER" id="PTHR42756">
    <property type="entry name" value="TRANSCRIPTIONAL REGULATOR, MARR"/>
    <property type="match status" value="1"/>
</dbReference>
<dbReference type="RefSeq" id="WP_259612095.1">
    <property type="nucleotide sequence ID" value="NZ_CP091139.2"/>
</dbReference>
<name>A0ABY5NK31_9MICO</name>
<evidence type="ECO:0000313" key="5">
    <source>
        <dbReference type="EMBL" id="UUT35489.1"/>
    </source>
</evidence>
<sequence>MVDNVTPLDERLGYLLKTAYARLALRVDAALATLALTARQLALLSVIASDEALSQIEVSARLGVDRTSIVAMLDELERIGLVERRRDERDRRRNTLALTASGRVRVTAAEKARADVEADFLARLDEDSTRRLVAALQALAASSDRRDHARA</sequence>
<keyword evidence="2" id="KW-0238">DNA-binding</keyword>
<protein>
    <submittedName>
        <fullName evidence="5">MarR family winged helix-turn-helix transcriptional regulator</fullName>
    </submittedName>
</protein>
<evidence type="ECO:0000256" key="1">
    <source>
        <dbReference type="ARBA" id="ARBA00023015"/>
    </source>
</evidence>
<feature type="domain" description="HTH marR-type" evidence="4">
    <location>
        <begin position="9"/>
        <end position="141"/>
    </location>
</feature>
<dbReference type="InterPro" id="IPR036388">
    <property type="entry name" value="WH-like_DNA-bd_sf"/>
</dbReference>
<keyword evidence="3" id="KW-0804">Transcription</keyword>
<proteinExistence type="predicted"/>
<reference evidence="5" key="1">
    <citation type="submission" date="2022-01" db="EMBL/GenBank/DDBJ databases">
        <title>Microbacterium eymi and Microbacterium rhizovicinus sp. nov., isolated from the rhizospheric soil of Elymus tsukushiensis, a plant native to the Dokdo Islands, Republic of Korea.</title>
        <authorList>
            <person name="Hwang Y.J."/>
        </authorList>
    </citation>
    <scope>NUCLEOTIDE SEQUENCE</scope>
    <source>
        <strain evidence="5">KUDC0405</strain>
    </source>
</reference>
<gene>
    <name evidence="5" type="ORF">L2X98_19120</name>
</gene>
<organism evidence="5 6">
    <name type="scientific">Microbacterium elymi</name>
    <dbReference type="NCBI Taxonomy" id="2909587"/>
    <lineage>
        <taxon>Bacteria</taxon>
        <taxon>Bacillati</taxon>
        <taxon>Actinomycetota</taxon>
        <taxon>Actinomycetes</taxon>
        <taxon>Micrococcales</taxon>
        <taxon>Microbacteriaceae</taxon>
        <taxon>Microbacterium</taxon>
    </lineage>
</organism>
<dbReference type="InterPro" id="IPR036390">
    <property type="entry name" value="WH_DNA-bd_sf"/>
</dbReference>
<dbReference type="PRINTS" id="PR00598">
    <property type="entry name" value="HTHMARR"/>
</dbReference>
<dbReference type="EMBL" id="CP091139">
    <property type="protein sequence ID" value="UUT35489.1"/>
    <property type="molecule type" value="Genomic_DNA"/>
</dbReference>
<dbReference type="Proteomes" id="UP001054811">
    <property type="component" value="Chromosome"/>
</dbReference>
<dbReference type="Pfam" id="PF01047">
    <property type="entry name" value="MarR"/>
    <property type="match status" value="1"/>
</dbReference>
<dbReference type="SMART" id="SM00347">
    <property type="entry name" value="HTH_MARR"/>
    <property type="match status" value="1"/>
</dbReference>
<accession>A0ABY5NK31</accession>
<dbReference type="PANTHER" id="PTHR42756:SF1">
    <property type="entry name" value="TRANSCRIPTIONAL REPRESSOR OF EMRAB OPERON"/>
    <property type="match status" value="1"/>
</dbReference>
<evidence type="ECO:0000256" key="2">
    <source>
        <dbReference type="ARBA" id="ARBA00023125"/>
    </source>
</evidence>
<keyword evidence="6" id="KW-1185">Reference proteome</keyword>
<evidence type="ECO:0000259" key="4">
    <source>
        <dbReference type="PROSITE" id="PS50995"/>
    </source>
</evidence>
<dbReference type="InterPro" id="IPR000835">
    <property type="entry name" value="HTH_MarR-typ"/>
</dbReference>